<evidence type="ECO:0000259" key="9">
    <source>
        <dbReference type="Pfam" id="PF01425"/>
    </source>
</evidence>
<dbReference type="InterPro" id="IPR023631">
    <property type="entry name" value="Amidase_dom"/>
</dbReference>
<dbReference type="HAMAP" id="MF_00120">
    <property type="entry name" value="GatA"/>
    <property type="match status" value="1"/>
</dbReference>
<reference evidence="10" key="1">
    <citation type="journal article" date="2013" name="Sci. Rep.">
        <title>Metagenomics uncovers a new group of low GC and ultra-small marine Actinobacteria.</title>
        <authorList>
            <person name="Ghai R."/>
            <person name="Mizuno C.M."/>
            <person name="Picazo A."/>
            <person name="Camacho A."/>
            <person name="Rodriguez-Valera F."/>
        </authorList>
    </citation>
    <scope>NUCLEOTIDE SEQUENCE</scope>
</reference>
<organism evidence="10">
    <name type="scientific">Candidatus Actinomarina minuta</name>
    <dbReference type="NCBI Taxonomy" id="1389454"/>
    <lineage>
        <taxon>Bacteria</taxon>
        <taxon>Bacillati</taxon>
        <taxon>Actinomycetota</taxon>
        <taxon>Actinomycetes</taxon>
        <taxon>Candidatus Actinomarinidae</taxon>
        <taxon>Candidatus Actinomarinales</taxon>
        <taxon>Candidatus Actinomarineae</taxon>
        <taxon>Candidatus Actinomarinaceae</taxon>
        <taxon>Candidatus Actinomarina</taxon>
    </lineage>
</organism>
<feature type="active site" description="Charge relay system" evidence="8">
    <location>
        <position position="79"/>
    </location>
</feature>
<dbReference type="PROSITE" id="PS00571">
    <property type="entry name" value="AMIDASES"/>
    <property type="match status" value="1"/>
</dbReference>
<dbReference type="GO" id="GO:0030956">
    <property type="term" value="C:glutamyl-tRNA(Gln) amidotransferase complex"/>
    <property type="evidence" value="ECO:0007669"/>
    <property type="project" value="InterPro"/>
</dbReference>
<evidence type="ECO:0000256" key="5">
    <source>
        <dbReference type="ARBA" id="ARBA00022917"/>
    </source>
</evidence>
<dbReference type="GO" id="GO:0016740">
    <property type="term" value="F:transferase activity"/>
    <property type="evidence" value="ECO:0007669"/>
    <property type="project" value="UniProtKB-KW"/>
</dbReference>
<dbReference type="Pfam" id="PF01425">
    <property type="entry name" value="Amidase"/>
    <property type="match status" value="1"/>
</dbReference>
<evidence type="ECO:0000256" key="6">
    <source>
        <dbReference type="ARBA" id="ARBA00025295"/>
    </source>
</evidence>
<feature type="active site" description="Acyl-ester intermediate" evidence="8">
    <location>
        <position position="178"/>
    </location>
</feature>
<evidence type="ECO:0000256" key="2">
    <source>
        <dbReference type="ARBA" id="ARBA00022598"/>
    </source>
</evidence>
<dbReference type="SUPFAM" id="SSF75304">
    <property type="entry name" value="Amidase signature (AS) enzymes"/>
    <property type="match status" value="1"/>
</dbReference>
<feature type="domain" description="Amidase" evidence="9">
    <location>
        <begin position="25"/>
        <end position="460"/>
    </location>
</feature>
<accession>S5DWB4</accession>
<evidence type="ECO:0000256" key="4">
    <source>
        <dbReference type="ARBA" id="ARBA00022840"/>
    </source>
</evidence>
<name>S5DWB4_9ACTN</name>
<keyword evidence="5 8" id="KW-0648">Protein biosynthesis</keyword>
<protein>
    <recommendedName>
        <fullName evidence="8">Glutamyl-tRNA(Gln) amidotransferase subunit A</fullName>
        <shortName evidence="8">Glu-ADT subunit A</shortName>
        <ecNumber evidence="8">6.3.5.7</ecNumber>
    </recommendedName>
</protein>
<dbReference type="PANTHER" id="PTHR11895">
    <property type="entry name" value="TRANSAMIDASE"/>
    <property type="match status" value="1"/>
</dbReference>
<dbReference type="PANTHER" id="PTHR11895:SF7">
    <property type="entry name" value="GLUTAMYL-TRNA(GLN) AMIDOTRANSFERASE SUBUNIT A, MITOCHONDRIAL"/>
    <property type="match status" value="1"/>
</dbReference>
<evidence type="ECO:0000313" key="10">
    <source>
        <dbReference type="EMBL" id="AGQ19277.1"/>
    </source>
</evidence>
<proteinExistence type="inferred from homology"/>
<evidence type="ECO:0000256" key="1">
    <source>
        <dbReference type="ARBA" id="ARBA00008069"/>
    </source>
</evidence>
<sequence>MNRNIPSISKLNNLFLDKELKPSELFEQVYENASFTESILHAHLELFYDEGIENSKKSDERFLKGESLGKLDGIPIAIKDNINVYGYKTTCSSKMLSNYVSPYDATVIGMLKETGSTFTGKTNLDEFAMGSSTENSAYGPTKNPWNPDYVPGGSSGGSAAVVSAGSAVASLGSDTGGSIRQPASFCGVVGFKPTYGTVSRFGLIAFASSLDQIGPITNTVDDARIIFDNIQGYDPKDATSIKPEYTKLKNKKLKIGIIKELMQEGVSEDSQNEVNKVTQLLENSGHEVVETSLPLTEMALSVYYLIAPAECSANLSRFDGVRFGLREPASGSYEMMNKTRAVGFGEEVKKRILLGTYALSAGYFDEYYGRALKVRSKIISDFQKAFDDFDFLISPTTPSPAFKFGEKTENPLEMYLSDLCTIPANLAGLPAISIPTGLSDDNMPLSIQLMGKPCSDYSLLDLAESIEDMVSFNHLPKITKGDNES</sequence>
<comment type="similarity">
    <text evidence="1 8">Belongs to the amidase family. GatA subfamily.</text>
</comment>
<dbReference type="GO" id="GO:0050567">
    <property type="term" value="F:glutaminyl-tRNA synthase (glutamine-hydrolyzing) activity"/>
    <property type="evidence" value="ECO:0007669"/>
    <property type="project" value="UniProtKB-UniRule"/>
</dbReference>
<dbReference type="InterPro" id="IPR020556">
    <property type="entry name" value="Amidase_CS"/>
</dbReference>
<dbReference type="EMBL" id="KC811127">
    <property type="protein sequence ID" value="AGQ19277.1"/>
    <property type="molecule type" value="Genomic_DNA"/>
</dbReference>
<evidence type="ECO:0000256" key="3">
    <source>
        <dbReference type="ARBA" id="ARBA00022741"/>
    </source>
</evidence>
<keyword evidence="4 8" id="KW-0067">ATP-binding</keyword>
<evidence type="ECO:0000256" key="8">
    <source>
        <dbReference type="HAMAP-Rule" id="MF_00120"/>
    </source>
</evidence>
<comment type="subunit">
    <text evidence="8">Heterotrimer of A, B and C subunits.</text>
</comment>
<dbReference type="AlphaFoldDB" id="S5DWB4"/>
<evidence type="ECO:0000256" key="7">
    <source>
        <dbReference type="ARBA" id="ARBA00047407"/>
    </source>
</evidence>
<gene>
    <name evidence="8" type="primary">gatA</name>
</gene>
<keyword evidence="10" id="KW-0808">Transferase</keyword>
<keyword evidence="2 8" id="KW-0436">Ligase</keyword>
<dbReference type="GO" id="GO:0006412">
    <property type="term" value="P:translation"/>
    <property type="evidence" value="ECO:0007669"/>
    <property type="project" value="UniProtKB-UniRule"/>
</dbReference>
<comment type="function">
    <text evidence="6 8">Allows the formation of correctly charged Gln-tRNA(Gln) through the transamidation of misacylated Glu-tRNA(Gln) in organisms which lack glutaminyl-tRNA synthetase. The reaction takes place in the presence of glutamine and ATP through an activated gamma-phospho-Glu-tRNA(Gln).</text>
</comment>
<dbReference type="GO" id="GO:0005524">
    <property type="term" value="F:ATP binding"/>
    <property type="evidence" value="ECO:0007669"/>
    <property type="project" value="UniProtKB-KW"/>
</dbReference>
<dbReference type="InterPro" id="IPR000120">
    <property type="entry name" value="Amidase"/>
</dbReference>
<dbReference type="InterPro" id="IPR004412">
    <property type="entry name" value="GatA"/>
</dbReference>
<dbReference type="EC" id="6.3.5.7" evidence="8"/>
<feature type="active site" description="Charge relay system" evidence="8">
    <location>
        <position position="154"/>
    </location>
</feature>
<dbReference type="InterPro" id="IPR036928">
    <property type="entry name" value="AS_sf"/>
</dbReference>
<dbReference type="NCBIfam" id="TIGR00132">
    <property type="entry name" value="gatA"/>
    <property type="match status" value="1"/>
</dbReference>
<comment type="catalytic activity">
    <reaction evidence="7 8">
        <text>L-glutamyl-tRNA(Gln) + L-glutamine + ATP + H2O = L-glutaminyl-tRNA(Gln) + L-glutamate + ADP + phosphate + H(+)</text>
        <dbReference type="Rhea" id="RHEA:17521"/>
        <dbReference type="Rhea" id="RHEA-COMP:9681"/>
        <dbReference type="Rhea" id="RHEA-COMP:9684"/>
        <dbReference type="ChEBI" id="CHEBI:15377"/>
        <dbReference type="ChEBI" id="CHEBI:15378"/>
        <dbReference type="ChEBI" id="CHEBI:29985"/>
        <dbReference type="ChEBI" id="CHEBI:30616"/>
        <dbReference type="ChEBI" id="CHEBI:43474"/>
        <dbReference type="ChEBI" id="CHEBI:58359"/>
        <dbReference type="ChEBI" id="CHEBI:78520"/>
        <dbReference type="ChEBI" id="CHEBI:78521"/>
        <dbReference type="ChEBI" id="CHEBI:456216"/>
        <dbReference type="EC" id="6.3.5.7"/>
    </reaction>
</comment>
<dbReference type="Gene3D" id="3.90.1300.10">
    <property type="entry name" value="Amidase signature (AS) domain"/>
    <property type="match status" value="1"/>
</dbReference>
<keyword evidence="3 8" id="KW-0547">Nucleotide-binding</keyword>